<dbReference type="NCBIfam" id="NF007479">
    <property type="entry name" value="PRK10069.1"/>
    <property type="match status" value="1"/>
</dbReference>
<keyword evidence="3" id="KW-0223">Dioxygenase</keyword>
<keyword evidence="4" id="KW-1185">Reference proteome</keyword>
<name>A0A1S1H915_9SPHN</name>
<evidence type="ECO:0000313" key="3">
    <source>
        <dbReference type="EMBL" id="OHT17793.1"/>
    </source>
</evidence>
<dbReference type="CDD" id="cd00667">
    <property type="entry name" value="ring_hydroxylating_dioxygenases_beta"/>
    <property type="match status" value="1"/>
</dbReference>
<dbReference type="EC" id="1.14.12.18" evidence="3"/>
<dbReference type="SUPFAM" id="SSF54427">
    <property type="entry name" value="NTF2-like"/>
    <property type="match status" value="1"/>
</dbReference>
<organism evidence="3 4">
    <name type="scientific">Edaphosphingomonas haloaromaticamans</name>
    <dbReference type="NCBI Taxonomy" id="653954"/>
    <lineage>
        <taxon>Bacteria</taxon>
        <taxon>Pseudomonadati</taxon>
        <taxon>Pseudomonadota</taxon>
        <taxon>Alphaproteobacteria</taxon>
        <taxon>Sphingomonadales</taxon>
        <taxon>Rhizorhabdaceae</taxon>
        <taxon>Edaphosphingomonas</taxon>
    </lineage>
</organism>
<sequence length="183" mass="21339">MQPNKQTRVDAGRVGVELQHEVEQFLYREAALLDNRRFEEWIDLLADDIRYFMPLRTNRSRREQSLEYSNDHESAYFDDDKQTMKARVRKLRSSSSWSEDPPSRTRHLVSNVLIEPGSDDMSFVVSAAVLVYRGRLERQVDIISGERRDILRRADNALGFQIAARTFLIDQATLLANNISFFI</sequence>
<evidence type="ECO:0000256" key="2">
    <source>
        <dbReference type="ARBA" id="ARBA00023002"/>
    </source>
</evidence>
<reference evidence="3 4" key="1">
    <citation type="submission" date="2016-09" db="EMBL/GenBank/DDBJ databases">
        <title>Metabolic pathway, cell adaptation mechanisms and a novel monoxygenase revealed through proteogenomic-transcription analysis of a Sphingomonas haloaromaticamans strain degrading the fungicide ortho-phenylphenol.</title>
        <authorList>
            <person name="Perruchon C."/>
            <person name="Papadopoulou E.S."/>
            <person name="Rousidou C."/>
            <person name="Vasileiadis S."/>
            <person name="Tanou G."/>
            <person name="Amoutzias G."/>
            <person name="Molassiotis A."/>
            <person name="Karpouzas D.G."/>
        </authorList>
    </citation>
    <scope>NUCLEOTIDE SEQUENCE [LARGE SCALE GENOMIC DNA]</scope>
    <source>
        <strain evidence="3 4">P3</strain>
    </source>
</reference>
<evidence type="ECO:0000313" key="4">
    <source>
        <dbReference type="Proteomes" id="UP000179467"/>
    </source>
</evidence>
<dbReference type="PANTHER" id="PTHR41534">
    <property type="entry name" value="BLR3401 PROTEIN"/>
    <property type="match status" value="1"/>
</dbReference>
<protein>
    <submittedName>
        <fullName evidence="3">Biphenyl dioxygenase subunit beta</fullName>
        <ecNumber evidence="3">1.14.12.18</ecNumber>
    </submittedName>
</protein>
<keyword evidence="2 3" id="KW-0560">Oxidoreductase</keyword>
<dbReference type="Pfam" id="PF00866">
    <property type="entry name" value="Ring_hydroxyl_B"/>
    <property type="match status" value="1"/>
</dbReference>
<comment type="caution">
    <text evidence="3">The sequence shown here is derived from an EMBL/GenBank/DDBJ whole genome shotgun (WGS) entry which is preliminary data.</text>
</comment>
<dbReference type="EMBL" id="MIPT01000003">
    <property type="protein sequence ID" value="OHT17793.1"/>
    <property type="molecule type" value="Genomic_DNA"/>
</dbReference>
<dbReference type="GO" id="GO:0018687">
    <property type="term" value="F:biphenyl 2,3-dioxygenase activity"/>
    <property type="evidence" value="ECO:0007669"/>
    <property type="project" value="UniProtKB-EC"/>
</dbReference>
<evidence type="ECO:0000256" key="1">
    <source>
        <dbReference type="ARBA" id="ARBA00009570"/>
    </source>
</evidence>
<accession>A0A1S1H915</accession>
<gene>
    <name evidence="3" type="primary">bphE</name>
    <name evidence="3" type="ORF">BHE75_04591</name>
</gene>
<dbReference type="OrthoDB" id="7446267at2"/>
<dbReference type="RefSeq" id="WP_070936421.1">
    <property type="nucleotide sequence ID" value="NZ_MIPT01000003.1"/>
</dbReference>
<dbReference type="Proteomes" id="UP000179467">
    <property type="component" value="Unassembled WGS sequence"/>
</dbReference>
<dbReference type="AlphaFoldDB" id="A0A1S1H915"/>
<dbReference type="Gene3D" id="3.10.450.50">
    <property type="match status" value="1"/>
</dbReference>
<dbReference type="PANTHER" id="PTHR41534:SF2">
    <property type="entry name" value="3-PHENYLPROPIONATE_CINNAMIC ACID DIOXYGENASE SUBUNIT BETA"/>
    <property type="match status" value="1"/>
</dbReference>
<comment type="similarity">
    <text evidence="1">Belongs to the bacterial ring-hydroxylating dioxygenase beta subunit family.</text>
</comment>
<dbReference type="InterPro" id="IPR032710">
    <property type="entry name" value="NTF2-like_dom_sf"/>
</dbReference>
<dbReference type="GO" id="GO:0019380">
    <property type="term" value="P:3-phenylpropionate catabolic process"/>
    <property type="evidence" value="ECO:0007669"/>
    <property type="project" value="TreeGrafter"/>
</dbReference>
<dbReference type="InterPro" id="IPR000391">
    <property type="entry name" value="Rng_hydr_dOase-bsu"/>
</dbReference>
<proteinExistence type="inferred from homology"/>